<evidence type="ECO:0000313" key="2">
    <source>
        <dbReference type="EMBL" id="KFH46024.1"/>
    </source>
</evidence>
<feature type="compositionally biased region" description="Basic and acidic residues" evidence="1">
    <location>
        <begin position="66"/>
        <end position="76"/>
    </location>
</feature>
<protein>
    <submittedName>
        <fullName evidence="2">Uncharacterized protein</fullName>
    </submittedName>
</protein>
<feature type="region of interest" description="Disordered" evidence="1">
    <location>
        <begin position="66"/>
        <end position="92"/>
    </location>
</feature>
<feature type="region of interest" description="Disordered" evidence="1">
    <location>
        <begin position="22"/>
        <end position="41"/>
    </location>
</feature>
<dbReference type="HOGENOM" id="CLU_1815222_0_0_1"/>
<dbReference type="EMBL" id="JPKY01000024">
    <property type="protein sequence ID" value="KFH46024.1"/>
    <property type="molecule type" value="Genomic_DNA"/>
</dbReference>
<evidence type="ECO:0000256" key="1">
    <source>
        <dbReference type="SAM" id="MobiDB-lite"/>
    </source>
</evidence>
<sequence>MLGITGRRAALGRAPVPAAVPIRAPADASSPSPTHCRGFRSTPTQAAFRPAWMPMRVKTPWIEALTRSRDADDTARDGGTPRAQPPDLKPKRISDSSYTAILPLAQDKWLLDTYLNASGHIRYYYIPIIWPPRPRPLFTVRR</sequence>
<gene>
    <name evidence="2" type="ORF">ACRE_031900</name>
</gene>
<dbReference type="OrthoDB" id="10492202at2759"/>
<comment type="caution">
    <text evidence="2">The sequence shown here is derived from an EMBL/GenBank/DDBJ whole genome shotgun (WGS) entry which is preliminary data.</text>
</comment>
<accession>A0A086T9J2</accession>
<dbReference type="AlphaFoldDB" id="A0A086T9J2"/>
<reference evidence="3" key="1">
    <citation type="journal article" date="2014" name="Genome Announc.">
        <title>Genome sequence and annotation of Acremonium chrysogenum, producer of the beta-lactam antibiotic cephalosporin C.</title>
        <authorList>
            <person name="Terfehr D."/>
            <person name="Dahlmann T.A."/>
            <person name="Specht T."/>
            <person name="Zadra I."/>
            <person name="Kuernsteiner H."/>
            <person name="Kueck U."/>
        </authorList>
    </citation>
    <scope>NUCLEOTIDE SEQUENCE [LARGE SCALE GENOMIC DNA]</scope>
    <source>
        <strain evidence="3">ATCC 11550 / CBS 779.69 / DSM 880 / IAM 14645 / JCM 23072 / IMI 49137</strain>
    </source>
</reference>
<proteinExistence type="predicted"/>
<keyword evidence="3" id="KW-1185">Reference proteome</keyword>
<dbReference type="Proteomes" id="UP000029964">
    <property type="component" value="Unassembled WGS sequence"/>
</dbReference>
<evidence type="ECO:0000313" key="3">
    <source>
        <dbReference type="Proteomes" id="UP000029964"/>
    </source>
</evidence>
<dbReference type="STRING" id="857340.A0A086T9J2"/>
<organism evidence="2 3">
    <name type="scientific">Hapsidospora chrysogenum (strain ATCC 11550 / CBS 779.69 / DSM 880 / IAM 14645 / JCM 23072 / IMI 49137)</name>
    <name type="common">Acremonium chrysogenum</name>
    <dbReference type="NCBI Taxonomy" id="857340"/>
    <lineage>
        <taxon>Eukaryota</taxon>
        <taxon>Fungi</taxon>
        <taxon>Dikarya</taxon>
        <taxon>Ascomycota</taxon>
        <taxon>Pezizomycotina</taxon>
        <taxon>Sordariomycetes</taxon>
        <taxon>Hypocreomycetidae</taxon>
        <taxon>Hypocreales</taxon>
        <taxon>Bionectriaceae</taxon>
        <taxon>Hapsidospora</taxon>
    </lineage>
</organism>
<name>A0A086T9J2_HAPC1</name>